<protein>
    <recommendedName>
        <fullName evidence="3">Phosphonate metabolism protein</fullName>
    </recommendedName>
</protein>
<dbReference type="Pfam" id="PF06299">
    <property type="entry name" value="DUF1045"/>
    <property type="match status" value="1"/>
</dbReference>
<name>A0A069P476_9BURK</name>
<dbReference type="AlphaFoldDB" id="A0A069P476"/>
<dbReference type="EMBL" id="JFHE01000007">
    <property type="protein sequence ID" value="KDR35490.1"/>
    <property type="molecule type" value="Genomic_DNA"/>
</dbReference>
<dbReference type="eggNOG" id="COG3709">
    <property type="taxonomic scope" value="Bacteria"/>
</dbReference>
<organism evidence="1 2">
    <name type="scientific">Caballeronia grimmiae</name>
    <dbReference type="NCBI Taxonomy" id="1071679"/>
    <lineage>
        <taxon>Bacteria</taxon>
        <taxon>Pseudomonadati</taxon>
        <taxon>Pseudomonadota</taxon>
        <taxon>Betaproteobacteria</taxon>
        <taxon>Burkholderiales</taxon>
        <taxon>Burkholderiaceae</taxon>
        <taxon>Caballeronia</taxon>
    </lineage>
</organism>
<evidence type="ECO:0000313" key="2">
    <source>
        <dbReference type="Proteomes" id="UP000027439"/>
    </source>
</evidence>
<sequence length="244" mass="26727">MTAPSESNDKTAKAIAADSSPRVALYYAPPASSAWWQEGCEWLGRDAESGRETHAAMHAWTQSPRRYGWHATIVAPFRCAAGVTLADVQAAARAWANGIVRFDMAVRIAQMNGFVALRAAHDGDDARMRTIAASALRAIAPLQAKPSIESIGRRIHDGMSARQIALLREWGYPYVLDEYRFHMTLSDSLDDANARTSIASHWAPRIARLGPLPVHGAALFIEPEPGAPFALWQRLPFNIAQDEA</sequence>
<evidence type="ECO:0008006" key="3">
    <source>
        <dbReference type="Google" id="ProtNLM"/>
    </source>
</evidence>
<gene>
    <name evidence="1" type="ORF">BG57_30200</name>
</gene>
<proteinExistence type="predicted"/>
<dbReference type="OrthoDB" id="5801437at2"/>
<accession>A0A069P476</accession>
<comment type="caution">
    <text evidence="1">The sequence shown here is derived from an EMBL/GenBank/DDBJ whole genome shotgun (WGS) entry which is preliminary data.</text>
</comment>
<dbReference type="Proteomes" id="UP000027439">
    <property type="component" value="Unassembled WGS sequence"/>
</dbReference>
<dbReference type="RefSeq" id="WP_052005720.1">
    <property type="nucleotide sequence ID" value="NZ_BMEG01000008.1"/>
</dbReference>
<reference evidence="1 2" key="1">
    <citation type="submission" date="2014-03" db="EMBL/GenBank/DDBJ databases">
        <title>Draft Genome Sequences of Four Burkholderia Strains.</title>
        <authorList>
            <person name="Liu X.Y."/>
            <person name="Li C.X."/>
            <person name="Xu J.H."/>
        </authorList>
    </citation>
    <scope>NUCLEOTIDE SEQUENCE [LARGE SCALE GENOMIC DNA]</scope>
    <source>
        <strain evidence="1 2">R27</strain>
    </source>
</reference>
<evidence type="ECO:0000313" key="1">
    <source>
        <dbReference type="EMBL" id="KDR35490.1"/>
    </source>
</evidence>
<dbReference type="STRING" id="1071679.BG57_30200"/>
<dbReference type="InterPro" id="IPR009389">
    <property type="entry name" value="DUF1045"/>
</dbReference>